<dbReference type="RefSeq" id="XP_056069456.1">
    <property type="nucleotide sequence ID" value="XM_056217900.1"/>
</dbReference>
<keyword evidence="3" id="KW-1185">Reference proteome</keyword>
<gene>
    <name evidence="2" type="ORF">N0V89_009147</name>
</gene>
<feature type="compositionally biased region" description="Polar residues" evidence="1">
    <location>
        <begin position="202"/>
        <end position="226"/>
    </location>
</feature>
<dbReference type="GeneID" id="80912677"/>
<evidence type="ECO:0000313" key="2">
    <source>
        <dbReference type="EMBL" id="KAJ4350526.1"/>
    </source>
</evidence>
<reference evidence="2" key="1">
    <citation type="submission" date="2022-10" db="EMBL/GenBank/DDBJ databases">
        <title>Tapping the CABI collections for fungal endophytes: first genome assemblies for Collariella, Neodidymelliopsis, Ascochyta clinopodiicola, Didymella pomorum, Didymosphaeria variabile, Neocosmospora piperis and Neocucurbitaria cava.</title>
        <authorList>
            <person name="Hill R."/>
        </authorList>
    </citation>
    <scope>NUCLEOTIDE SEQUENCE</scope>
    <source>
        <strain evidence="2">IMI 356815</strain>
    </source>
</reference>
<dbReference type="Proteomes" id="UP001140513">
    <property type="component" value="Unassembled WGS sequence"/>
</dbReference>
<evidence type="ECO:0000313" key="3">
    <source>
        <dbReference type="Proteomes" id="UP001140513"/>
    </source>
</evidence>
<dbReference type="OrthoDB" id="3792817at2759"/>
<feature type="region of interest" description="Disordered" evidence="1">
    <location>
        <begin position="201"/>
        <end position="226"/>
    </location>
</feature>
<sequence length="390" mass="42475">MKSQSEPLARKYVPSVFVNPALSHLPLPALTLNPNTSNSVIMAPNLPPGARKANGMEVNISGFYGIHPIETGVAYWYRGHYIYSTAGIPVEPVPFATKKGVHIVGTTIETAPPFRLGGVPGDRYEIEVAALHSSMVHAWKEQEKEKETGEAVASGDQTDEIQGLKPADQEMNPAQNRFRLEVTKNEAGGYYNDRAMFLAQSAPGSQHGTPTPSRSNTPMQHGTRSASMAPFRAVASTSRMQTLLEQAPVIEGLLALQEKHPGVSSRNTSIHKDIPGPSMFDLVKAREQTASRAGRTRSDSMKAASLALNVAFNDSNRDVSGKVNKKNEDSVLKCCIHGGDCDGVTVTTEHLTLKNLKIRGFKEAYPVVINQGRTMIDWYTLMKEESHNGK</sequence>
<protein>
    <submittedName>
        <fullName evidence="2">Uncharacterized protein</fullName>
    </submittedName>
</protein>
<dbReference type="EMBL" id="JAPEUX010000006">
    <property type="protein sequence ID" value="KAJ4350526.1"/>
    <property type="molecule type" value="Genomic_DNA"/>
</dbReference>
<organism evidence="2 3">
    <name type="scientific">Didymosphaeria variabile</name>
    <dbReference type="NCBI Taxonomy" id="1932322"/>
    <lineage>
        <taxon>Eukaryota</taxon>
        <taxon>Fungi</taxon>
        <taxon>Dikarya</taxon>
        <taxon>Ascomycota</taxon>
        <taxon>Pezizomycotina</taxon>
        <taxon>Dothideomycetes</taxon>
        <taxon>Pleosporomycetidae</taxon>
        <taxon>Pleosporales</taxon>
        <taxon>Massarineae</taxon>
        <taxon>Didymosphaeriaceae</taxon>
        <taxon>Didymosphaeria</taxon>
    </lineage>
</organism>
<name>A0A9W9C984_9PLEO</name>
<evidence type="ECO:0000256" key="1">
    <source>
        <dbReference type="SAM" id="MobiDB-lite"/>
    </source>
</evidence>
<accession>A0A9W9C984</accession>
<proteinExistence type="predicted"/>
<comment type="caution">
    <text evidence="2">The sequence shown here is derived from an EMBL/GenBank/DDBJ whole genome shotgun (WGS) entry which is preliminary data.</text>
</comment>
<dbReference type="AlphaFoldDB" id="A0A9W9C984"/>